<feature type="domain" description="Ysc84 actin-binding" evidence="1">
    <location>
        <begin position="123"/>
        <end position="246"/>
    </location>
</feature>
<dbReference type="GO" id="GO:0051017">
    <property type="term" value="P:actin filament bundle assembly"/>
    <property type="evidence" value="ECO:0007669"/>
    <property type="project" value="TreeGrafter"/>
</dbReference>
<dbReference type="InterPro" id="IPR033643">
    <property type="entry name" value="SYLF_SH3YL1-like"/>
</dbReference>
<keyword evidence="3" id="KW-1185">Reference proteome</keyword>
<dbReference type="Proteomes" id="UP000268093">
    <property type="component" value="Unassembled WGS sequence"/>
</dbReference>
<reference evidence="2 3" key="1">
    <citation type="journal article" date="2018" name="New Phytol.">
        <title>Phylogenomics of Endogonaceae and evolution of mycorrhizas within Mucoromycota.</title>
        <authorList>
            <person name="Chang Y."/>
            <person name="Desiro A."/>
            <person name="Na H."/>
            <person name="Sandor L."/>
            <person name="Lipzen A."/>
            <person name="Clum A."/>
            <person name="Barry K."/>
            <person name="Grigoriev I.V."/>
            <person name="Martin F.M."/>
            <person name="Stajich J.E."/>
            <person name="Smith M.E."/>
            <person name="Bonito G."/>
            <person name="Spatafora J.W."/>
        </authorList>
    </citation>
    <scope>NUCLEOTIDE SEQUENCE [LARGE SCALE GENOMIC DNA]</scope>
    <source>
        <strain evidence="2 3">GMNB39</strain>
    </source>
</reference>
<organism evidence="2 3">
    <name type="scientific">Jimgerdemannia flammicorona</name>
    <dbReference type="NCBI Taxonomy" id="994334"/>
    <lineage>
        <taxon>Eukaryota</taxon>
        <taxon>Fungi</taxon>
        <taxon>Fungi incertae sedis</taxon>
        <taxon>Mucoromycota</taxon>
        <taxon>Mucoromycotina</taxon>
        <taxon>Endogonomycetes</taxon>
        <taxon>Endogonales</taxon>
        <taxon>Endogonaceae</taxon>
        <taxon>Jimgerdemannia</taxon>
    </lineage>
</organism>
<accession>A0A433CY19</accession>
<dbReference type="GO" id="GO:0051015">
    <property type="term" value="F:actin filament binding"/>
    <property type="evidence" value="ECO:0007669"/>
    <property type="project" value="TreeGrafter"/>
</dbReference>
<dbReference type="PANTHER" id="PTHR15629">
    <property type="entry name" value="SH3YL1 PROTEIN"/>
    <property type="match status" value="1"/>
</dbReference>
<dbReference type="AlphaFoldDB" id="A0A433CY19"/>
<dbReference type="OrthoDB" id="443981at2759"/>
<dbReference type="GO" id="GO:0030479">
    <property type="term" value="C:actin cortical patch"/>
    <property type="evidence" value="ECO:0007669"/>
    <property type="project" value="TreeGrafter"/>
</dbReference>
<dbReference type="CDD" id="cd11525">
    <property type="entry name" value="SYLF_SH3YL1_like"/>
    <property type="match status" value="1"/>
</dbReference>
<dbReference type="PANTHER" id="PTHR15629:SF7">
    <property type="entry name" value="YSC84 ACTIN-BINDING DOMAIN-CONTAINING PROTEIN"/>
    <property type="match status" value="1"/>
</dbReference>
<dbReference type="InterPro" id="IPR051702">
    <property type="entry name" value="SH3_domain_YSC84-like"/>
</dbReference>
<evidence type="ECO:0000313" key="2">
    <source>
        <dbReference type="EMBL" id="RUP43484.1"/>
    </source>
</evidence>
<dbReference type="GO" id="GO:0035091">
    <property type="term" value="F:phosphatidylinositol binding"/>
    <property type="evidence" value="ECO:0007669"/>
    <property type="project" value="TreeGrafter"/>
</dbReference>
<protein>
    <recommendedName>
        <fullName evidence="1">Ysc84 actin-binding domain-containing protein</fullName>
    </recommendedName>
</protein>
<evidence type="ECO:0000313" key="3">
    <source>
        <dbReference type="Proteomes" id="UP000268093"/>
    </source>
</evidence>
<gene>
    <name evidence="2" type="ORF">BC936DRAFT_137100</name>
</gene>
<dbReference type="EMBL" id="RBNI01010876">
    <property type="protein sequence ID" value="RUP43484.1"/>
    <property type="molecule type" value="Genomic_DNA"/>
</dbReference>
<proteinExistence type="predicted"/>
<comment type="caution">
    <text evidence="2">The sequence shown here is derived from an EMBL/GenBank/DDBJ whole genome shotgun (WGS) entry which is preliminary data.</text>
</comment>
<dbReference type="Pfam" id="PF04366">
    <property type="entry name" value="Ysc84"/>
    <property type="match status" value="1"/>
</dbReference>
<dbReference type="GO" id="GO:0051666">
    <property type="term" value="P:actin cortical patch localization"/>
    <property type="evidence" value="ECO:0007669"/>
    <property type="project" value="TreeGrafter"/>
</dbReference>
<dbReference type="InterPro" id="IPR007461">
    <property type="entry name" value="Ysc84_actin-binding"/>
</dbReference>
<sequence>MFKNLKQGVSSAASKTAAAASAAGTRIQESAKNAEINSPLPTDLGEETKKAAKILSSFTQKTETEQGFDVIIPPAVIANAKGLAIFTVIKAGFITSLRAGNGLVIARLPDGKWSAPSCIATGGVGFGAQIGADITDFVIILNTDEAVRAFSKGGNLTLGGALSISAGPIGAGGEAAVSANSMAAIFSYSKSKGLFAGISVEGTGLLERSESNAKFYGKPVKAEELLTGAVPPPPEAKVLYDTIEAAITRE</sequence>
<evidence type="ECO:0000259" key="1">
    <source>
        <dbReference type="Pfam" id="PF04366"/>
    </source>
</evidence>
<name>A0A433CY19_9FUNG</name>